<sequence>MKRLTAYALTAAAALATAGTIPSTANAAVNTYNFSAGGGRVIMVTGNNRMDFNNILNQIPGVNFSPDCQPVFPNYPGDMLPDNSLPMPELPSPDYPMPDYPDNSLPTPELPSPELPDNSLPTPDQPTPELPDNSLPTPDQPSDENQDEAVGAVLKLVNEERAKAGLPALTLHAGATRAAQQRAGEIETSFSHTRPDGSNFTTALTAAGVSYRAAGENIAYGQKSAKQVMQDWMNSAGHRANIMNANYSSIGIGHYKNAAGVDYWTQLFIN</sequence>
<dbReference type="PANTHER" id="PTHR31157">
    <property type="entry name" value="SCP DOMAIN-CONTAINING PROTEIN"/>
    <property type="match status" value="1"/>
</dbReference>
<feature type="region of interest" description="Disordered" evidence="1">
    <location>
        <begin position="73"/>
        <end position="146"/>
    </location>
</feature>
<comment type="caution">
    <text evidence="4">The sequence shown here is derived from an EMBL/GenBank/DDBJ whole genome shotgun (WGS) entry which is preliminary data.</text>
</comment>
<reference evidence="4 5" key="1">
    <citation type="submission" date="2018-08" db="EMBL/GenBank/DDBJ databases">
        <title>A genome reference for cultivated species of the human gut microbiota.</title>
        <authorList>
            <person name="Zou Y."/>
            <person name="Xue W."/>
            <person name="Luo G."/>
        </authorList>
    </citation>
    <scope>NUCLEOTIDE SEQUENCE [LARGE SCALE GENOMIC DNA]</scope>
    <source>
        <strain evidence="4 5">AF19-13AC</strain>
    </source>
</reference>
<dbReference type="SUPFAM" id="SSF55797">
    <property type="entry name" value="PR-1-like"/>
    <property type="match status" value="1"/>
</dbReference>
<evidence type="ECO:0000313" key="4">
    <source>
        <dbReference type="EMBL" id="RGD68178.1"/>
    </source>
</evidence>
<feature type="compositionally biased region" description="Pro residues" evidence="1">
    <location>
        <begin position="88"/>
        <end position="99"/>
    </location>
</feature>
<evidence type="ECO:0000256" key="2">
    <source>
        <dbReference type="SAM" id="SignalP"/>
    </source>
</evidence>
<organism evidence="4 5">
    <name type="scientific">Hungatella hathewayi</name>
    <dbReference type="NCBI Taxonomy" id="154046"/>
    <lineage>
        <taxon>Bacteria</taxon>
        <taxon>Bacillati</taxon>
        <taxon>Bacillota</taxon>
        <taxon>Clostridia</taxon>
        <taxon>Lachnospirales</taxon>
        <taxon>Lachnospiraceae</taxon>
        <taxon>Hungatella</taxon>
    </lineage>
</organism>
<dbReference type="CDD" id="cd05379">
    <property type="entry name" value="CAP_bacterial"/>
    <property type="match status" value="1"/>
</dbReference>
<evidence type="ECO:0000313" key="5">
    <source>
        <dbReference type="Proteomes" id="UP000261023"/>
    </source>
</evidence>
<gene>
    <name evidence="4" type="ORF">DWX31_23325</name>
</gene>
<proteinExistence type="predicted"/>
<accession>A0A3E3DHQ4</accession>
<evidence type="ECO:0000256" key="1">
    <source>
        <dbReference type="SAM" id="MobiDB-lite"/>
    </source>
</evidence>
<dbReference type="Gene3D" id="3.40.33.10">
    <property type="entry name" value="CAP"/>
    <property type="match status" value="1"/>
</dbReference>
<dbReference type="InterPro" id="IPR014044">
    <property type="entry name" value="CAP_dom"/>
</dbReference>
<evidence type="ECO:0000259" key="3">
    <source>
        <dbReference type="Pfam" id="PF00188"/>
    </source>
</evidence>
<dbReference type="AlphaFoldDB" id="A0A3E3DHQ4"/>
<dbReference type="RefSeq" id="WP_025530395.1">
    <property type="nucleotide sequence ID" value="NZ_QTJW01000018.1"/>
</dbReference>
<dbReference type="Pfam" id="PF00188">
    <property type="entry name" value="CAP"/>
    <property type="match status" value="1"/>
</dbReference>
<dbReference type="PANTHER" id="PTHR31157:SF1">
    <property type="entry name" value="SCP DOMAIN-CONTAINING PROTEIN"/>
    <property type="match status" value="1"/>
</dbReference>
<dbReference type="EMBL" id="QTJW01000018">
    <property type="protein sequence ID" value="RGD68178.1"/>
    <property type="molecule type" value="Genomic_DNA"/>
</dbReference>
<dbReference type="InterPro" id="IPR035940">
    <property type="entry name" value="CAP_sf"/>
</dbReference>
<feature type="chain" id="PRO_5017564134" evidence="2">
    <location>
        <begin position="28"/>
        <end position="270"/>
    </location>
</feature>
<protein>
    <submittedName>
        <fullName evidence="4">CAP domain-containing protein</fullName>
    </submittedName>
</protein>
<feature type="domain" description="SCP" evidence="3">
    <location>
        <begin position="154"/>
        <end position="268"/>
    </location>
</feature>
<feature type="signal peptide" evidence="2">
    <location>
        <begin position="1"/>
        <end position="27"/>
    </location>
</feature>
<dbReference type="OrthoDB" id="9783944at2"/>
<keyword evidence="2" id="KW-0732">Signal</keyword>
<name>A0A3E3DHQ4_9FIRM</name>
<dbReference type="Proteomes" id="UP000261023">
    <property type="component" value="Unassembled WGS sequence"/>
</dbReference>